<dbReference type="SUPFAM" id="SSF160991">
    <property type="entry name" value="CV3147-like"/>
    <property type="match status" value="1"/>
</dbReference>
<feature type="domain" description="S-Me-THD-like C-terminal" evidence="2">
    <location>
        <begin position="180"/>
        <end position="369"/>
    </location>
</feature>
<dbReference type="InterPro" id="IPR048350">
    <property type="entry name" value="S-Me-THD-like_C"/>
</dbReference>
<accession>A0ABT1NDS7</accession>
<evidence type="ECO:0000313" key="3">
    <source>
        <dbReference type="EMBL" id="MCQ1529393.1"/>
    </source>
</evidence>
<proteinExistence type="predicted"/>
<evidence type="ECO:0000313" key="4">
    <source>
        <dbReference type="Proteomes" id="UP001651880"/>
    </source>
</evidence>
<organism evidence="3 4">
    <name type="scientific">Lutispora saccharofermentans</name>
    <dbReference type="NCBI Taxonomy" id="3024236"/>
    <lineage>
        <taxon>Bacteria</taxon>
        <taxon>Bacillati</taxon>
        <taxon>Bacillota</taxon>
        <taxon>Clostridia</taxon>
        <taxon>Lutisporales</taxon>
        <taxon>Lutisporaceae</taxon>
        <taxon>Lutispora</taxon>
    </lineage>
</organism>
<evidence type="ECO:0000259" key="1">
    <source>
        <dbReference type="Pfam" id="PF06032"/>
    </source>
</evidence>
<dbReference type="InterPro" id="IPR024071">
    <property type="entry name" value="S-Me-THD_C_sf"/>
</dbReference>
<comment type="caution">
    <text evidence="3">The sequence shown here is derived from an EMBL/GenBank/DDBJ whole genome shotgun (WGS) entry which is preliminary data.</text>
</comment>
<dbReference type="InterPro" id="IPR027479">
    <property type="entry name" value="S-Me-THD_N_sf"/>
</dbReference>
<reference evidence="3 4" key="1">
    <citation type="submission" date="2021-10" db="EMBL/GenBank/DDBJ databases">
        <title>Lutispora strain m25 sp. nov., a thermophilic, non-spore-forming bacterium isolated from a lab-scale methanogenic bioreactor digesting anaerobic sludge.</title>
        <authorList>
            <person name="El Houari A."/>
            <person name="Mcdonald J."/>
        </authorList>
    </citation>
    <scope>NUCLEOTIDE SEQUENCE [LARGE SCALE GENOMIC DNA]</scope>
    <source>
        <strain evidence="4">m25</strain>
    </source>
</reference>
<protein>
    <submittedName>
        <fullName evidence="3">DUF917 domain-containing protein</fullName>
    </submittedName>
</protein>
<evidence type="ECO:0000259" key="2">
    <source>
        <dbReference type="Pfam" id="PF20906"/>
    </source>
</evidence>
<dbReference type="RefSeq" id="WP_255226913.1">
    <property type="nucleotide sequence ID" value="NZ_JAJEKE010000005.1"/>
</dbReference>
<dbReference type="Pfam" id="PF06032">
    <property type="entry name" value="S-Me-THD_N"/>
    <property type="match status" value="1"/>
</dbReference>
<sequence length="376" mass="40388">MRKYVFTASDIEPLLEGLAIVGTGGGGSPKLGKAILENEFSIKREITLIDPQDVPDDAFVISGGIMGSVSILDRMDTGKLIKGWEKRFELIEAAKAMSAYKGKEIDYVVPFEVGGLNTPVILSLAARMGISTIDGDSVGRSAPETQMASFLGHGISLVPMPLVDTMGNTIIVSEQSKPTFADEIGRWMITKGGGMGANSHYPMSGAELKRSVIPNTITGAIKIGRSLMKARKEGSDPISAVIGQLGGIKLFQGRVEKLQGEDKGGFYITNVVLKGRADFAGKEAKLVIKNETMALWIDGKLRTVFPDLVCMLDEKDGSGILSTDIEEGRDMVLVGQPCHDRLRAVLKNPEIAEAFGGSRYGHPEVSFIPMEELNKA</sequence>
<name>A0ABT1NDS7_9FIRM</name>
<dbReference type="InterPro" id="IPR010318">
    <property type="entry name" value="S-Me-THD_N"/>
</dbReference>
<dbReference type="Gene3D" id="2.40.390.10">
    <property type="entry name" value="CV3147-like"/>
    <property type="match status" value="1"/>
</dbReference>
<dbReference type="Proteomes" id="UP001651880">
    <property type="component" value="Unassembled WGS sequence"/>
</dbReference>
<feature type="domain" description="S-Me-THD N-terminal" evidence="1">
    <location>
        <begin position="10"/>
        <end position="173"/>
    </location>
</feature>
<dbReference type="Gene3D" id="3.40.1610.10">
    <property type="entry name" value="CV3147-like domain"/>
    <property type="match status" value="1"/>
</dbReference>
<keyword evidence="4" id="KW-1185">Reference proteome</keyword>
<gene>
    <name evidence="3" type="ORF">LJD61_07480</name>
</gene>
<dbReference type="Pfam" id="PF20906">
    <property type="entry name" value="S-Me-THD_C"/>
    <property type="match status" value="1"/>
</dbReference>
<dbReference type="EMBL" id="JAJEKE010000005">
    <property type="protein sequence ID" value="MCQ1529393.1"/>
    <property type="molecule type" value="Genomic_DNA"/>
</dbReference>